<dbReference type="SUPFAM" id="SSF52540">
    <property type="entry name" value="P-loop containing nucleoside triphosphate hydrolases"/>
    <property type="match status" value="1"/>
</dbReference>
<evidence type="ECO:0000313" key="9">
    <source>
        <dbReference type="EMBL" id="ARQ01359.1"/>
    </source>
</evidence>
<comment type="subunit">
    <text evidence="5 7">Monomer.</text>
</comment>
<dbReference type="Pfam" id="PF00406">
    <property type="entry name" value="ADK"/>
    <property type="match status" value="1"/>
</dbReference>
<dbReference type="CDD" id="cd01428">
    <property type="entry name" value="ADK"/>
    <property type="match status" value="1"/>
</dbReference>
<evidence type="ECO:0000256" key="5">
    <source>
        <dbReference type="HAMAP-Rule" id="MF_00235"/>
    </source>
</evidence>
<evidence type="ECO:0000256" key="7">
    <source>
        <dbReference type="RuleBase" id="RU003331"/>
    </source>
</evidence>
<dbReference type="KEGG" id="psin:CAK95_21340"/>
<evidence type="ECO:0000256" key="1">
    <source>
        <dbReference type="ARBA" id="ARBA00022679"/>
    </source>
</evidence>
<dbReference type="Gene3D" id="3.40.50.300">
    <property type="entry name" value="P-loop containing nucleotide triphosphate hydrolases"/>
    <property type="match status" value="1"/>
</dbReference>
<dbReference type="UniPathway" id="UPA00588">
    <property type="reaction ID" value="UER00649"/>
</dbReference>
<reference evidence="9 10" key="1">
    <citation type="submission" date="2017-05" db="EMBL/GenBank/DDBJ databases">
        <title>Full genome sequence of Pseudorhodoplanes sinuspersici.</title>
        <authorList>
            <person name="Dastgheib S.M.M."/>
            <person name="Shavandi M."/>
            <person name="Tirandaz H."/>
        </authorList>
    </citation>
    <scope>NUCLEOTIDE SEQUENCE [LARGE SCALE GENOMIC DNA]</scope>
    <source>
        <strain evidence="9 10">RIPI110</strain>
    </source>
</reference>
<dbReference type="EMBL" id="CP021112">
    <property type="protein sequence ID" value="ARQ01359.1"/>
    <property type="molecule type" value="Genomic_DNA"/>
</dbReference>
<feature type="binding site" evidence="5">
    <location>
        <begin position="85"/>
        <end position="88"/>
    </location>
    <ligand>
        <name>AMP</name>
        <dbReference type="ChEBI" id="CHEBI:456215"/>
    </ligand>
</feature>
<comment type="pathway">
    <text evidence="5">Purine metabolism; AMP biosynthesis via salvage pathway; AMP from ADP: step 1/1.</text>
</comment>
<feature type="binding site" evidence="5">
    <location>
        <position position="150"/>
    </location>
    <ligand>
        <name>AMP</name>
        <dbReference type="ChEBI" id="CHEBI:456215"/>
    </ligand>
</feature>
<keyword evidence="3 5" id="KW-0547">Nucleotide-binding</keyword>
<dbReference type="Proteomes" id="UP000194137">
    <property type="component" value="Chromosome"/>
</dbReference>
<feature type="region of interest" description="NMP" evidence="5">
    <location>
        <begin position="30"/>
        <end position="59"/>
    </location>
</feature>
<feature type="binding site" evidence="5">
    <location>
        <position position="31"/>
    </location>
    <ligand>
        <name>AMP</name>
        <dbReference type="ChEBI" id="CHEBI:456215"/>
    </ligand>
</feature>
<name>A0A1W6ZVA7_9HYPH</name>
<dbReference type="InterPro" id="IPR006259">
    <property type="entry name" value="Adenyl_kin_sub"/>
</dbReference>
<dbReference type="EC" id="2.7.4.3" evidence="5 7"/>
<feature type="binding site" evidence="5">
    <location>
        <position position="139"/>
    </location>
    <ligand>
        <name>AMP</name>
        <dbReference type="ChEBI" id="CHEBI:456215"/>
    </ligand>
</feature>
<dbReference type="NCBIfam" id="NF011105">
    <property type="entry name" value="PRK14532.1"/>
    <property type="match status" value="1"/>
</dbReference>
<keyword evidence="2 5" id="KW-0545">Nucleotide biosynthesis</keyword>
<accession>A0A1W6ZVA7</accession>
<dbReference type="STRING" id="1235591.CAK95_21340"/>
<feature type="binding site" evidence="5">
    <location>
        <begin position="57"/>
        <end position="59"/>
    </location>
    <ligand>
        <name>AMP</name>
        <dbReference type="ChEBI" id="CHEBI:456215"/>
    </ligand>
</feature>
<dbReference type="RefSeq" id="WP_086089754.1">
    <property type="nucleotide sequence ID" value="NZ_CP021112.1"/>
</dbReference>
<comment type="catalytic activity">
    <reaction evidence="5 7">
        <text>AMP + ATP = 2 ADP</text>
        <dbReference type="Rhea" id="RHEA:12973"/>
        <dbReference type="ChEBI" id="CHEBI:30616"/>
        <dbReference type="ChEBI" id="CHEBI:456215"/>
        <dbReference type="ChEBI" id="CHEBI:456216"/>
        <dbReference type="EC" id="2.7.4.3"/>
    </reaction>
</comment>
<feature type="binding site" evidence="5">
    <location>
        <position position="36"/>
    </location>
    <ligand>
        <name>AMP</name>
        <dbReference type="ChEBI" id="CHEBI:456215"/>
    </ligand>
</feature>
<gene>
    <name evidence="5" type="primary">adk</name>
    <name evidence="9" type="ORF">CAK95_21340</name>
</gene>
<dbReference type="InterPro" id="IPR000850">
    <property type="entry name" value="Adenylat/UMP-CMP_kin"/>
</dbReference>
<evidence type="ECO:0000256" key="6">
    <source>
        <dbReference type="RuleBase" id="RU003330"/>
    </source>
</evidence>
<comment type="subcellular location">
    <subcellularLocation>
        <location evidence="5 7">Cytoplasm</location>
    </subcellularLocation>
</comment>
<comment type="caution">
    <text evidence="5">Lacks conserved residue(s) required for the propagation of feature annotation.</text>
</comment>
<evidence type="ECO:0000313" key="10">
    <source>
        <dbReference type="Proteomes" id="UP000194137"/>
    </source>
</evidence>
<feature type="binding site" evidence="5">
    <location>
        <position position="127"/>
    </location>
    <ligand>
        <name>ATP</name>
        <dbReference type="ChEBI" id="CHEBI:30616"/>
    </ligand>
</feature>
<dbReference type="GO" id="GO:0005737">
    <property type="term" value="C:cytoplasm"/>
    <property type="evidence" value="ECO:0007669"/>
    <property type="project" value="UniProtKB-SubCell"/>
</dbReference>
<proteinExistence type="inferred from homology"/>
<organism evidence="9 10">
    <name type="scientific">Pseudorhodoplanes sinuspersici</name>
    <dbReference type="NCBI Taxonomy" id="1235591"/>
    <lineage>
        <taxon>Bacteria</taxon>
        <taxon>Pseudomonadati</taxon>
        <taxon>Pseudomonadota</taxon>
        <taxon>Alphaproteobacteria</taxon>
        <taxon>Hyphomicrobiales</taxon>
        <taxon>Pseudorhodoplanes</taxon>
    </lineage>
</organism>
<feature type="binding site" evidence="5">
    <location>
        <position position="178"/>
    </location>
    <ligand>
        <name>ATP</name>
        <dbReference type="ChEBI" id="CHEBI:30616"/>
    </ligand>
</feature>
<dbReference type="NCBIfam" id="NF001381">
    <property type="entry name" value="PRK00279.1-3"/>
    <property type="match status" value="1"/>
</dbReference>
<dbReference type="OrthoDB" id="9805030at2"/>
<dbReference type="PRINTS" id="PR00094">
    <property type="entry name" value="ADENYLTKNASE"/>
</dbReference>
<feature type="region of interest" description="Disordered" evidence="8">
    <location>
        <begin position="194"/>
        <end position="312"/>
    </location>
</feature>
<feature type="binding site" evidence="5">
    <location>
        <position position="92"/>
    </location>
    <ligand>
        <name>AMP</name>
        <dbReference type="ChEBI" id="CHEBI:456215"/>
    </ligand>
</feature>
<dbReference type="NCBIfam" id="NF011100">
    <property type="entry name" value="PRK14527.1"/>
    <property type="match status" value="1"/>
</dbReference>
<dbReference type="PROSITE" id="PS00113">
    <property type="entry name" value="ADENYLATE_KINASE"/>
    <property type="match status" value="1"/>
</dbReference>
<feature type="compositionally biased region" description="Basic residues" evidence="8">
    <location>
        <begin position="242"/>
        <end position="312"/>
    </location>
</feature>
<protein>
    <recommendedName>
        <fullName evidence="5 7">Adenylate kinase</fullName>
        <shortName evidence="5">AK</shortName>
        <ecNumber evidence="5 7">2.7.4.3</ecNumber>
    </recommendedName>
    <alternativeName>
        <fullName evidence="5">ATP-AMP transphosphorylase</fullName>
    </alternativeName>
    <alternativeName>
        <fullName evidence="5">ATP:AMP phosphotransferase</fullName>
    </alternativeName>
    <alternativeName>
        <fullName evidence="5">Adenylate monophosphate kinase</fullName>
    </alternativeName>
</protein>
<evidence type="ECO:0000256" key="8">
    <source>
        <dbReference type="SAM" id="MobiDB-lite"/>
    </source>
</evidence>
<evidence type="ECO:0000256" key="4">
    <source>
        <dbReference type="ARBA" id="ARBA00022777"/>
    </source>
</evidence>
<keyword evidence="4 5" id="KW-0418">Kinase</keyword>
<dbReference type="HAMAP" id="MF_00235">
    <property type="entry name" value="Adenylate_kinase_Adk"/>
    <property type="match status" value="1"/>
</dbReference>
<feature type="compositionally biased region" description="Basic residues" evidence="8">
    <location>
        <begin position="194"/>
        <end position="208"/>
    </location>
</feature>
<keyword evidence="5 7" id="KW-0067">ATP-binding</keyword>
<evidence type="ECO:0000256" key="3">
    <source>
        <dbReference type="ARBA" id="ARBA00022741"/>
    </source>
</evidence>
<dbReference type="GO" id="GO:0005524">
    <property type="term" value="F:ATP binding"/>
    <property type="evidence" value="ECO:0007669"/>
    <property type="project" value="UniProtKB-UniRule"/>
</dbReference>
<feature type="compositionally biased region" description="Low complexity" evidence="8">
    <location>
        <begin position="222"/>
        <end position="241"/>
    </location>
</feature>
<comment type="domain">
    <text evidence="5">Consists of three domains, a large central CORE domain and two small peripheral domains, NMPbind and LID, which undergo movements during catalysis. The LID domain closes over the site of phosphoryl transfer upon ATP binding. Assembling and dissambling the active center during each catalytic cycle provides an effective means to prevent ATP hydrolysis.</text>
</comment>
<dbReference type="GO" id="GO:0044209">
    <property type="term" value="P:AMP salvage"/>
    <property type="evidence" value="ECO:0007669"/>
    <property type="project" value="UniProtKB-UniRule"/>
</dbReference>
<keyword evidence="10" id="KW-1185">Reference proteome</keyword>
<dbReference type="GO" id="GO:0004017">
    <property type="term" value="F:AMP kinase activity"/>
    <property type="evidence" value="ECO:0007669"/>
    <property type="project" value="UniProtKB-UniRule"/>
</dbReference>
<sequence length="312" mass="33495">MRLILLGPPGAGKGTQAQRLVEKHGIVQLSTGDMLRAAVAAGTPVGQRAKDIMARGELVPDDVVVDIIADRIEQPDAKNGFILDGFPRTVGQAEALEKLLARKGLKLDGVIELMVDDSILLQRIEKRIADMQARGEPVRADDNAESLGKRLTAYHLQTAPLSHYYRQKGLHKATDGMAPIDEVTEAIGQLLASKPRRKAAATGKRRARVTTGRRPAGRKPAARTAPRSASGGASGRATGKSTAKKAKKVSKGVVRKAAAKKKPARKAAKRTKAAKAAKSATTRRKAVKTRNSTRNRASKARSGRGRRLTKRR</sequence>
<dbReference type="InterPro" id="IPR027417">
    <property type="entry name" value="P-loop_NTPase"/>
</dbReference>
<dbReference type="NCBIfam" id="TIGR01351">
    <property type="entry name" value="adk"/>
    <property type="match status" value="1"/>
</dbReference>
<keyword evidence="5" id="KW-0963">Cytoplasm</keyword>
<dbReference type="PANTHER" id="PTHR23359">
    <property type="entry name" value="NUCLEOTIDE KINASE"/>
    <property type="match status" value="1"/>
</dbReference>
<comment type="function">
    <text evidence="5">Catalyzes the reversible transfer of the terminal phosphate group between ATP and AMP. Plays an important role in cellular energy homeostasis and in adenine nucleotide metabolism.</text>
</comment>
<dbReference type="NCBIfam" id="NF011104">
    <property type="entry name" value="PRK14531.1"/>
    <property type="match status" value="1"/>
</dbReference>
<dbReference type="InterPro" id="IPR033690">
    <property type="entry name" value="Adenylat_kinase_CS"/>
</dbReference>
<evidence type="ECO:0000256" key="2">
    <source>
        <dbReference type="ARBA" id="ARBA00022727"/>
    </source>
</evidence>
<dbReference type="AlphaFoldDB" id="A0A1W6ZVA7"/>
<feature type="binding site" evidence="5">
    <location>
        <begin position="10"/>
        <end position="15"/>
    </location>
    <ligand>
        <name>ATP</name>
        <dbReference type="ChEBI" id="CHEBI:30616"/>
    </ligand>
</feature>
<comment type="similarity">
    <text evidence="5 6">Belongs to the adenylate kinase family.</text>
</comment>
<keyword evidence="1 5" id="KW-0808">Transferase</keyword>